<evidence type="ECO:0000313" key="5">
    <source>
        <dbReference type="Proteomes" id="UP000251670"/>
    </source>
</evidence>
<dbReference type="OrthoDB" id="1253476at2"/>
<reference evidence="2 4" key="1">
    <citation type="submission" date="2016-10" db="EMBL/GenBank/DDBJ databases">
        <authorList>
            <person name="Varghese N."/>
            <person name="Submissions S."/>
        </authorList>
    </citation>
    <scope>NUCLEOTIDE SEQUENCE [LARGE SCALE GENOMIC DNA]</scope>
    <source>
        <strain evidence="2 4">DSM 19299</strain>
    </source>
</reference>
<keyword evidence="1" id="KW-0812">Transmembrane</keyword>
<evidence type="ECO:0000256" key="1">
    <source>
        <dbReference type="SAM" id="Phobius"/>
    </source>
</evidence>
<protein>
    <recommendedName>
        <fullName evidence="6">YhhN-like protein</fullName>
    </recommendedName>
</protein>
<evidence type="ECO:0008006" key="6">
    <source>
        <dbReference type="Google" id="ProtNLM"/>
    </source>
</evidence>
<feature type="transmembrane region" description="Helical" evidence="1">
    <location>
        <begin position="6"/>
        <end position="26"/>
    </location>
</feature>
<reference evidence="3 5" key="2">
    <citation type="submission" date="2018-06" db="EMBL/GenBank/DDBJ databases">
        <authorList>
            <consortium name="Pathogen Informatics"/>
            <person name="Doyle S."/>
        </authorList>
    </citation>
    <scope>NUCLEOTIDE SEQUENCE [LARGE SCALE GENOMIC DNA]</scope>
    <source>
        <strain evidence="3 5">NCTC13492</strain>
    </source>
</reference>
<keyword evidence="1" id="KW-1133">Transmembrane helix</keyword>
<dbReference type="Proteomes" id="UP000251670">
    <property type="component" value="Unassembled WGS sequence"/>
</dbReference>
<organism evidence="3 5">
    <name type="scientific">Chryseobacterium jejuense</name>
    <dbReference type="NCBI Taxonomy" id="445960"/>
    <lineage>
        <taxon>Bacteria</taxon>
        <taxon>Pseudomonadati</taxon>
        <taxon>Bacteroidota</taxon>
        <taxon>Flavobacteriia</taxon>
        <taxon>Flavobacteriales</taxon>
        <taxon>Weeksellaceae</taxon>
        <taxon>Chryseobacterium group</taxon>
        <taxon>Chryseobacterium</taxon>
    </lineage>
</organism>
<evidence type="ECO:0000313" key="2">
    <source>
        <dbReference type="EMBL" id="SDJ07989.1"/>
    </source>
</evidence>
<feature type="transmembrane region" description="Helical" evidence="1">
    <location>
        <begin position="33"/>
        <end position="54"/>
    </location>
</feature>
<dbReference type="Proteomes" id="UP000199426">
    <property type="component" value="Unassembled WGS sequence"/>
</dbReference>
<gene>
    <name evidence="3" type="ORF">NCTC13492_01387</name>
    <name evidence="2" type="ORF">SAMN05421542_2566</name>
</gene>
<feature type="transmembrane region" description="Helical" evidence="1">
    <location>
        <begin position="184"/>
        <end position="204"/>
    </location>
</feature>
<keyword evidence="1" id="KW-0472">Membrane</keyword>
<dbReference type="STRING" id="445960.SAMN05421542_2566"/>
<sequence>MDHWIEILSLIGKGILLINLAVYCIGFFRSGRAYTFFISYLAWILICEIVFYVLNYQRINNLFFSHYYLIIQFILLGLFFHEIVTEKYQKNIARFLLVSIPSVLIVQYIIDPEKYYVFNLFEIFVTSYSLIILALFHLYNILDTEKKYNYISLGLLLYLISSTVIFLSGNLYTVMNTNLHREIWVFNVVMFIVYQIFIFAEYFFSRRKNV</sequence>
<feature type="transmembrane region" description="Helical" evidence="1">
    <location>
        <begin position="91"/>
        <end position="110"/>
    </location>
</feature>
<evidence type="ECO:0000313" key="3">
    <source>
        <dbReference type="EMBL" id="SQB27805.1"/>
    </source>
</evidence>
<feature type="transmembrane region" description="Helical" evidence="1">
    <location>
        <begin position="66"/>
        <end position="84"/>
    </location>
</feature>
<dbReference type="RefSeq" id="WP_139166111.1">
    <property type="nucleotide sequence ID" value="NZ_FNEG01000004.1"/>
</dbReference>
<accession>A0A2X2VVZ5</accession>
<name>A0A2X2VVZ5_CHRJE</name>
<dbReference type="EMBL" id="UAWB01000002">
    <property type="protein sequence ID" value="SQB27805.1"/>
    <property type="molecule type" value="Genomic_DNA"/>
</dbReference>
<feature type="transmembrane region" description="Helical" evidence="1">
    <location>
        <begin position="150"/>
        <end position="172"/>
    </location>
</feature>
<dbReference type="AlphaFoldDB" id="A0A2X2VVZ5"/>
<dbReference type="EMBL" id="FNEG01000004">
    <property type="protein sequence ID" value="SDJ07989.1"/>
    <property type="molecule type" value="Genomic_DNA"/>
</dbReference>
<proteinExistence type="predicted"/>
<evidence type="ECO:0000313" key="4">
    <source>
        <dbReference type="Proteomes" id="UP000199426"/>
    </source>
</evidence>
<keyword evidence="4" id="KW-1185">Reference proteome</keyword>
<feature type="transmembrane region" description="Helical" evidence="1">
    <location>
        <begin position="116"/>
        <end position="138"/>
    </location>
</feature>